<proteinExistence type="predicted"/>
<evidence type="ECO:0000313" key="2">
    <source>
        <dbReference type="EMBL" id="OAV91592.1"/>
    </source>
</evidence>
<gene>
    <name evidence="2" type="ORF">PTTG_04251</name>
</gene>
<dbReference type="EnsemblFungi" id="PTTG_04251-t43_1">
    <property type="protein sequence ID" value="PTTG_04251-t43_1-p1"/>
    <property type="gene ID" value="PTTG_04251"/>
</dbReference>
<feature type="compositionally biased region" description="Low complexity" evidence="1">
    <location>
        <begin position="38"/>
        <end position="47"/>
    </location>
</feature>
<dbReference type="AlphaFoldDB" id="A0A0C4ETX2"/>
<protein>
    <submittedName>
        <fullName evidence="2 3">Uncharacterized protein</fullName>
    </submittedName>
</protein>
<evidence type="ECO:0000256" key="1">
    <source>
        <dbReference type="SAM" id="MobiDB-lite"/>
    </source>
</evidence>
<feature type="region of interest" description="Disordered" evidence="1">
    <location>
        <begin position="1"/>
        <end position="73"/>
    </location>
</feature>
<sequence length="94" mass="10258">MHSWTRINPEPSVGKWPGGPASILSSSPTHIPPPPPTTRAAPFTRLPIQHYRPHDPPPLAETDPMCWPPSRSKQPVLCPKNVIQGGFGSLVEIL</sequence>
<evidence type="ECO:0000313" key="3">
    <source>
        <dbReference type="EnsemblFungi" id="PTTG_04251-t43_1-p1"/>
    </source>
</evidence>
<dbReference type="EMBL" id="ADAS02000078">
    <property type="protein sequence ID" value="OAV91592.1"/>
    <property type="molecule type" value="Genomic_DNA"/>
</dbReference>
<reference evidence="2" key="2">
    <citation type="submission" date="2016-05" db="EMBL/GenBank/DDBJ databases">
        <title>Comparative analysis highlights variable genome content of wheat rusts and divergence of the mating loci.</title>
        <authorList>
            <person name="Cuomo C.A."/>
            <person name="Bakkeren G."/>
            <person name="Szabo L."/>
            <person name="Khalil H."/>
            <person name="Joly D."/>
            <person name="Goldberg J."/>
            <person name="Young S."/>
            <person name="Zeng Q."/>
            <person name="Fellers J."/>
        </authorList>
    </citation>
    <scope>NUCLEOTIDE SEQUENCE [LARGE SCALE GENOMIC DNA]</scope>
    <source>
        <strain evidence="2">1-1 BBBD Race 1</strain>
    </source>
</reference>
<dbReference type="VEuPathDB" id="FungiDB:PTTG_04251"/>
<accession>A0A0C4ETX2</accession>
<name>A0A0C4ETX2_PUCT1</name>
<reference evidence="2" key="1">
    <citation type="submission" date="2009-11" db="EMBL/GenBank/DDBJ databases">
        <authorList>
            <consortium name="The Broad Institute Genome Sequencing Platform"/>
            <person name="Ward D."/>
            <person name="Feldgarden M."/>
            <person name="Earl A."/>
            <person name="Young S.K."/>
            <person name="Zeng Q."/>
            <person name="Koehrsen M."/>
            <person name="Alvarado L."/>
            <person name="Berlin A."/>
            <person name="Bochicchio J."/>
            <person name="Borenstein D."/>
            <person name="Chapman S.B."/>
            <person name="Chen Z."/>
            <person name="Engels R."/>
            <person name="Freedman E."/>
            <person name="Gellesch M."/>
            <person name="Goldberg J."/>
            <person name="Griggs A."/>
            <person name="Gujja S."/>
            <person name="Heilman E."/>
            <person name="Heiman D."/>
            <person name="Hepburn T."/>
            <person name="Howarth C."/>
            <person name="Jen D."/>
            <person name="Larson L."/>
            <person name="Lewis B."/>
            <person name="Mehta T."/>
            <person name="Park D."/>
            <person name="Pearson M."/>
            <person name="Roberts A."/>
            <person name="Saif S."/>
            <person name="Shea T."/>
            <person name="Shenoy N."/>
            <person name="Sisk P."/>
            <person name="Stolte C."/>
            <person name="Sykes S."/>
            <person name="Thomson T."/>
            <person name="Walk T."/>
            <person name="White J."/>
            <person name="Yandava C."/>
            <person name="Izard J."/>
            <person name="Baranova O.V."/>
            <person name="Blanton J.M."/>
            <person name="Tanner A.C."/>
            <person name="Dewhirst F.E."/>
            <person name="Haas B."/>
            <person name="Nusbaum C."/>
            <person name="Birren B."/>
        </authorList>
    </citation>
    <scope>NUCLEOTIDE SEQUENCE [LARGE SCALE GENOMIC DNA]</scope>
    <source>
        <strain evidence="2">1-1 BBBD Race 1</strain>
    </source>
</reference>
<evidence type="ECO:0000313" key="4">
    <source>
        <dbReference type="Proteomes" id="UP000005240"/>
    </source>
</evidence>
<reference evidence="3 4" key="3">
    <citation type="journal article" date="2017" name="G3 (Bethesda)">
        <title>Comparative analysis highlights variable genome content of wheat rusts and divergence of the mating loci.</title>
        <authorList>
            <person name="Cuomo C.A."/>
            <person name="Bakkeren G."/>
            <person name="Khalil H.B."/>
            <person name="Panwar V."/>
            <person name="Joly D."/>
            <person name="Linning R."/>
            <person name="Sakthikumar S."/>
            <person name="Song X."/>
            <person name="Adiconis X."/>
            <person name="Fan L."/>
            <person name="Goldberg J.M."/>
            <person name="Levin J.Z."/>
            <person name="Young S."/>
            <person name="Zeng Q."/>
            <person name="Anikster Y."/>
            <person name="Bruce M."/>
            <person name="Wang M."/>
            <person name="Yin C."/>
            <person name="McCallum B."/>
            <person name="Szabo L.J."/>
            <person name="Hulbert S."/>
            <person name="Chen X."/>
            <person name="Fellers J.P."/>
        </authorList>
    </citation>
    <scope>NUCLEOTIDE SEQUENCE</scope>
    <source>
        <strain evidence="3">isolate 1-1 / race 1 (BBBD)</strain>
        <strain evidence="4">Isolate 1-1 / race 1 (BBBD)</strain>
    </source>
</reference>
<reference evidence="3" key="4">
    <citation type="submission" date="2025-05" db="UniProtKB">
        <authorList>
            <consortium name="EnsemblFungi"/>
        </authorList>
    </citation>
    <scope>IDENTIFICATION</scope>
    <source>
        <strain evidence="3">isolate 1-1 / race 1 (BBBD)</strain>
    </source>
</reference>
<organism evidence="2">
    <name type="scientific">Puccinia triticina (isolate 1-1 / race 1 (BBBD))</name>
    <name type="common">Brown leaf rust fungus</name>
    <dbReference type="NCBI Taxonomy" id="630390"/>
    <lineage>
        <taxon>Eukaryota</taxon>
        <taxon>Fungi</taxon>
        <taxon>Dikarya</taxon>
        <taxon>Basidiomycota</taxon>
        <taxon>Pucciniomycotina</taxon>
        <taxon>Pucciniomycetes</taxon>
        <taxon>Pucciniales</taxon>
        <taxon>Pucciniaceae</taxon>
        <taxon>Puccinia</taxon>
    </lineage>
</organism>
<keyword evidence="4" id="KW-1185">Reference proteome</keyword>
<dbReference type="Proteomes" id="UP000005240">
    <property type="component" value="Unassembled WGS sequence"/>
</dbReference>